<accession>A0A8K0R0Z7</accession>
<dbReference type="Pfam" id="PF06985">
    <property type="entry name" value="HET"/>
    <property type="match status" value="1"/>
</dbReference>
<proteinExistence type="predicted"/>
<evidence type="ECO:0000256" key="1">
    <source>
        <dbReference type="SAM" id="MobiDB-lite"/>
    </source>
</evidence>
<protein>
    <submittedName>
        <fullName evidence="3">Heterokaryon incompatibility protein-domain-containing protein</fullName>
    </submittedName>
</protein>
<dbReference type="InterPro" id="IPR052895">
    <property type="entry name" value="HetReg/Transcr_Mod"/>
</dbReference>
<dbReference type="EMBL" id="JAGMVJ010000013">
    <property type="protein sequence ID" value="KAH7083800.1"/>
    <property type="molecule type" value="Genomic_DNA"/>
</dbReference>
<dbReference type="AlphaFoldDB" id="A0A8K0R0Z7"/>
<dbReference type="OrthoDB" id="2157530at2759"/>
<evidence type="ECO:0000313" key="4">
    <source>
        <dbReference type="Proteomes" id="UP000813461"/>
    </source>
</evidence>
<dbReference type="PANTHER" id="PTHR24148">
    <property type="entry name" value="ANKYRIN REPEAT DOMAIN-CONTAINING PROTEIN 39 HOMOLOG-RELATED"/>
    <property type="match status" value="1"/>
</dbReference>
<feature type="compositionally biased region" description="Polar residues" evidence="1">
    <location>
        <begin position="555"/>
        <end position="576"/>
    </location>
</feature>
<dbReference type="Proteomes" id="UP000813461">
    <property type="component" value="Unassembled WGS sequence"/>
</dbReference>
<feature type="region of interest" description="Disordered" evidence="1">
    <location>
        <begin position="554"/>
        <end position="576"/>
    </location>
</feature>
<comment type="caution">
    <text evidence="3">The sequence shown here is derived from an EMBL/GenBank/DDBJ whole genome shotgun (WGS) entry which is preliminary data.</text>
</comment>
<evidence type="ECO:0000313" key="3">
    <source>
        <dbReference type="EMBL" id="KAH7083800.1"/>
    </source>
</evidence>
<dbReference type="Pfam" id="PF26639">
    <property type="entry name" value="Het-6_barrel"/>
    <property type="match status" value="1"/>
</dbReference>
<feature type="domain" description="Heterokaryon incompatibility" evidence="2">
    <location>
        <begin position="83"/>
        <end position="221"/>
    </location>
</feature>
<dbReference type="PANTHER" id="PTHR24148:SF73">
    <property type="entry name" value="HET DOMAIN PROTEIN (AFU_ORTHOLOGUE AFUA_8G01020)"/>
    <property type="match status" value="1"/>
</dbReference>
<keyword evidence="4" id="KW-1185">Reference proteome</keyword>
<sequence length="684" mass="76082">MFQRPSWAHQKLRGADNAMAISSYTYQPLQGEGSTRVLLLEPASEHSAPLVVSLQHVLISQDNGASKEMHYPGDVPQSNRFPYEAISYAWGEEPASVALEVYGNSEPAFLAIKPNVDMMLRYLRSTSRQRCLWIDALCINQSDLKEKSAQVKFMGEIYRQAKGVVIWLGPPSSSRPGFDRFFTDLVAYAESNDSREREATAKMLRVVLERTWFQRRWIIQEVVLAKQATVLCGRISMDFMAFAKNAWLIAQRHPFFKAIFSGILRKLWIMYKLRLALGPEAQTDVLSLLVEFAPAECSNEHDRIYALNGLSAIKAPVSYTDPVEEVFIRYADLHIKRGNLAIINCGGAFRSSDSSVPSWVPDWRNLPGYTPLVTEVVPQKYDNVKLRDMAAPEIHILDSKVALKINGVKLGTVSRIGDGSNNPTWGGDLLSLLQEWYAVFDHGVRKASRRPGSRESIAELFISTMSLGTVSKRTNALSPDQPWRYDPHAEHSPGLTSILAQLIREERDLNSDAAWTNKDEADLQAKASRVSEGLKAVFQDLTYGPSPLQFDLRSDTNSVFSSGDQTPTSESSQGRSVQAREFIEVLCRTVAGRTCFWTNEGSFGLGPANMEPGDLIVAIPTCPTPYVLRPKGGKPLSSLLRGLSVSSEGSAVKRSGLIGDCYVHDFDSEETFLGKTDIRTFNIV</sequence>
<dbReference type="InterPro" id="IPR010730">
    <property type="entry name" value="HET"/>
</dbReference>
<gene>
    <name evidence="3" type="ORF">FB567DRAFT_529944</name>
</gene>
<evidence type="ECO:0000259" key="2">
    <source>
        <dbReference type="Pfam" id="PF06985"/>
    </source>
</evidence>
<name>A0A8K0R0Z7_9PLEO</name>
<reference evidence="3" key="1">
    <citation type="journal article" date="2021" name="Nat. Commun.">
        <title>Genetic determinants of endophytism in the Arabidopsis root mycobiome.</title>
        <authorList>
            <person name="Mesny F."/>
            <person name="Miyauchi S."/>
            <person name="Thiergart T."/>
            <person name="Pickel B."/>
            <person name="Atanasova L."/>
            <person name="Karlsson M."/>
            <person name="Huettel B."/>
            <person name="Barry K.W."/>
            <person name="Haridas S."/>
            <person name="Chen C."/>
            <person name="Bauer D."/>
            <person name="Andreopoulos W."/>
            <person name="Pangilinan J."/>
            <person name="LaButti K."/>
            <person name="Riley R."/>
            <person name="Lipzen A."/>
            <person name="Clum A."/>
            <person name="Drula E."/>
            <person name="Henrissat B."/>
            <person name="Kohler A."/>
            <person name="Grigoriev I.V."/>
            <person name="Martin F.M."/>
            <person name="Hacquard S."/>
        </authorList>
    </citation>
    <scope>NUCLEOTIDE SEQUENCE</scope>
    <source>
        <strain evidence="3">MPI-SDFR-AT-0120</strain>
    </source>
</reference>
<organism evidence="3 4">
    <name type="scientific">Paraphoma chrysanthemicola</name>
    <dbReference type="NCBI Taxonomy" id="798071"/>
    <lineage>
        <taxon>Eukaryota</taxon>
        <taxon>Fungi</taxon>
        <taxon>Dikarya</taxon>
        <taxon>Ascomycota</taxon>
        <taxon>Pezizomycotina</taxon>
        <taxon>Dothideomycetes</taxon>
        <taxon>Pleosporomycetidae</taxon>
        <taxon>Pleosporales</taxon>
        <taxon>Pleosporineae</taxon>
        <taxon>Phaeosphaeriaceae</taxon>
        <taxon>Paraphoma</taxon>
    </lineage>
</organism>